<sequence>MGKAPTRKQQELHLLNCQARWPASEIHHGATTWLVSGISLEEVQVALLIDVKKLGKWPTDVQKLAIAWCCDRLQGQIDEFVRVAMTFLGDEIDDHDQLDLMTMMLDAAELDSAGSSDDDPNQLDNGDRYDMPVEFTPETMVIPLPSNIGIERCAEWGIDNLVLQEISLREGQANDTLHAIRVDKADKAVLFCTTVQLAKSQAWAWAQVHLVDRILHLNVQIYSKCCKQLIHLSANDLLAKFRPIEKADLKATTVVADPNVCSQRNSTLAWFWSINVEGDSTSNDWMNECMLIAYVPVPIQC</sequence>
<gene>
    <name evidence="1" type="ORF">BJ212DRAFT_1265402</name>
</gene>
<name>A0A9P7JGG9_9AGAM</name>
<proteinExistence type="predicted"/>
<evidence type="ECO:0000313" key="1">
    <source>
        <dbReference type="EMBL" id="KAG1820932.1"/>
    </source>
</evidence>
<dbReference type="OrthoDB" id="2675723at2759"/>
<accession>A0A9P7JGG9</accession>
<dbReference type="Proteomes" id="UP000807769">
    <property type="component" value="Unassembled WGS sequence"/>
</dbReference>
<dbReference type="EMBL" id="JABBWG010000007">
    <property type="protein sequence ID" value="KAG1820932.1"/>
    <property type="molecule type" value="Genomic_DNA"/>
</dbReference>
<dbReference type="AlphaFoldDB" id="A0A9P7JGG9"/>
<reference evidence="1" key="1">
    <citation type="journal article" date="2020" name="New Phytol.">
        <title>Comparative genomics reveals dynamic genome evolution in host specialist ectomycorrhizal fungi.</title>
        <authorList>
            <person name="Lofgren L.A."/>
            <person name="Nguyen N.H."/>
            <person name="Vilgalys R."/>
            <person name="Ruytinx J."/>
            <person name="Liao H.L."/>
            <person name="Branco S."/>
            <person name="Kuo A."/>
            <person name="LaButti K."/>
            <person name="Lipzen A."/>
            <person name="Andreopoulos W."/>
            <person name="Pangilinan J."/>
            <person name="Riley R."/>
            <person name="Hundley H."/>
            <person name="Na H."/>
            <person name="Barry K."/>
            <person name="Grigoriev I.V."/>
            <person name="Stajich J.E."/>
            <person name="Kennedy P.G."/>
        </authorList>
    </citation>
    <scope>NUCLEOTIDE SEQUENCE</scope>
    <source>
        <strain evidence="1">MN1</strain>
    </source>
</reference>
<comment type="caution">
    <text evidence="1">The sequence shown here is derived from an EMBL/GenBank/DDBJ whole genome shotgun (WGS) entry which is preliminary data.</text>
</comment>
<dbReference type="RefSeq" id="XP_041195999.1">
    <property type="nucleotide sequence ID" value="XM_041330484.1"/>
</dbReference>
<keyword evidence="2" id="KW-1185">Reference proteome</keyword>
<organism evidence="1 2">
    <name type="scientific">Suillus subaureus</name>
    <dbReference type="NCBI Taxonomy" id="48587"/>
    <lineage>
        <taxon>Eukaryota</taxon>
        <taxon>Fungi</taxon>
        <taxon>Dikarya</taxon>
        <taxon>Basidiomycota</taxon>
        <taxon>Agaricomycotina</taxon>
        <taxon>Agaricomycetes</taxon>
        <taxon>Agaricomycetidae</taxon>
        <taxon>Boletales</taxon>
        <taxon>Suillineae</taxon>
        <taxon>Suillaceae</taxon>
        <taxon>Suillus</taxon>
    </lineage>
</organism>
<evidence type="ECO:0000313" key="2">
    <source>
        <dbReference type="Proteomes" id="UP000807769"/>
    </source>
</evidence>
<dbReference type="GeneID" id="64624501"/>
<protein>
    <submittedName>
        <fullName evidence="1">Uncharacterized protein</fullName>
    </submittedName>
</protein>